<dbReference type="OrthoDB" id="9856078at2"/>
<evidence type="ECO:0000256" key="1">
    <source>
        <dbReference type="SAM" id="MobiDB-lite"/>
    </source>
</evidence>
<keyword evidence="3" id="KW-1185">Reference proteome</keyword>
<sequence length="166" mass="18774">MFDDFSDEDWFTAWGAFLAAMLHCALRKRDALHRLAPGEVPAPRTARMLELHMMLHDLLEIIRAEITREVTDHLLADAQERHRGRELVALTGQEMRFVARHYGRGGAERQSDGAPPTPEKEIAESDTGFEAAKTAKDSIEKLFSWVPRHRALLHGLNELLSLGKLV</sequence>
<gene>
    <name evidence="2" type="ORF">FDP22_14820</name>
</gene>
<proteinExistence type="predicted"/>
<dbReference type="RefSeq" id="WP_138578251.1">
    <property type="nucleotide sequence ID" value="NZ_CP040818.1"/>
</dbReference>
<protein>
    <submittedName>
        <fullName evidence="2">Uncharacterized protein</fullName>
    </submittedName>
</protein>
<organism evidence="2 3">
    <name type="scientific">Paroceanicella profunda</name>
    <dbReference type="NCBI Taxonomy" id="2579971"/>
    <lineage>
        <taxon>Bacteria</taxon>
        <taxon>Pseudomonadati</taxon>
        <taxon>Pseudomonadota</taxon>
        <taxon>Alphaproteobacteria</taxon>
        <taxon>Rhodobacterales</taxon>
        <taxon>Paracoccaceae</taxon>
        <taxon>Paroceanicella</taxon>
    </lineage>
</organism>
<evidence type="ECO:0000313" key="3">
    <source>
        <dbReference type="Proteomes" id="UP000305888"/>
    </source>
</evidence>
<dbReference type="Proteomes" id="UP000305888">
    <property type="component" value="Chromosome"/>
</dbReference>
<feature type="region of interest" description="Disordered" evidence="1">
    <location>
        <begin position="104"/>
        <end position="127"/>
    </location>
</feature>
<evidence type="ECO:0000313" key="2">
    <source>
        <dbReference type="EMBL" id="QDL92942.1"/>
    </source>
</evidence>
<reference evidence="2 3" key="1">
    <citation type="submission" date="2019-06" db="EMBL/GenBank/DDBJ databases">
        <title>Genome sequence of Rhodobacteraceae bacterium D4M1.</title>
        <authorList>
            <person name="Cao J."/>
        </authorList>
    </citation>
    <scope>NUCLEOTIDE SEQUENCE [LARGE SCALE GENOMIC DNA]</scope>
    <source>
        <strain evidence="2 3">D4M1</strain>
    </source>
</reference>
<name>A0A5B8G1I7_9RHOB</name>
<accession>A0A5B8G1I7</accession>
<dbReference type="AlphaFoldDB" id="A0A5B8G1I7"/>
<dbReference type="EMBL" id="CP040818">
    <property type="protein sequence ID" value="QDL92942.1"/>
    <property type="molecule type" value="Genomic_DNA"/>
</dbReference>
<dbReference type="KEGG" id="ppru:FDP22_14820"/>